<name>A0A7C4RUN6_9BACT</name>
<accession>A0A7C4RUN6</accession>
<evidence type="ECO:0000313" key="1">
    <source>
        <dbReference type="EMBL" id="HGU34606.1"/>
    </source>
</evidence>
<sequence>MFRSIKEVIPCSPDFCLLPPVSCLLTSDSCLLTPDFCSLPMADATFPAGIFRSSLPAVRFP</sequence>
<organism evidence="1">
    <name type="scientific">Desulfatirhabdium butyrativorans</name>
    <dbReference type="NCBI Taxonomy" id="340467"/>
    <lineage>
        <taxon>Bacteria</taxon>
        <taxon>Pseudomonadati</taxon>
        <taxon>Thermodesulfobacteriota</taxon>
        <taxon>Desulfobacteria</taxon>
        <taxon>Desulfobacterales</taxon>
        <taxon>Desulfatirhabdiaceae</taxon>
        <taxon>Desulfatirhabdium</taxon>
    </lineage>
</organism>
<comment type="caution">
    <text evidence="1">The sequence shown here is derived from an EMBL/GenBank/DDBJ whole genome shotgun (WGS) entry which is preliminary data.</text>
</comment>
<dbReference type="AlphaFoldDB" id="A0A7C4RUN6"/>
<reference evidence="1" key="1">
    <citation type="journal article" date="2020" name="mSystems">
        <title>Genome- and Community-Level Interaction Insights into Carbon Utilization and Element Cycling Functions of Hydrothermarchaeota in Hydrothermal Sediment.</title>
        <authorList>
            <person name="Zhou Z."/>
            <person name="Liu Y."/>
            <person name="Xu W."/>
            <person name="Pan J."/>
            <person name="Luo Z.H."/>
            <person name="Li M."/>
        </authorList>
    </citation>
    <scope>NUCLEOTIDE SEQUENCE [LARGE SCALE GENOMIC DNA]</scope>
    <source>
        <strain evidence="1">SpSt-477</strain>
    </source>
</reference>
<gene>
    <name evidence="1" type="ORF">ENS29_17445</name>
</gene>
<proteinExistence type="predicted"/>
<dbReference type="EMBL" id="DSUH01000397">
    <property type="protein sequence ID" value="HGU34606.1"/>
    <property type="molecule type" value="Genomic_DNA"/>
</dbReference>
<protein>
    <submittedName>
        <fullName evidence="1">Uncharacterized protein</fullName>
    </submittedName>
</protein>